<evidence type="ECO:0000313" key="3">
    <source>
        <dbReference type="EMBL" id="MFD0803657.1"/>
    </source>
</evidence>
<proteinExistence type="predicted"/>
<dbReference type="Gene3D" id="1.10.45.10">
    <property type="entry name" value="Vanillyl-alcohol Oxidase, Chain A, domain 4"/>
    <property type="match status" value="1"/>
</dbReference>
<name>A0ABW3BJS8_9ACTN</name>
<organism evidence="3 4">
    <name type="scientific">Streptomonospora algeriensis</name>
    <dbReference type="NCBI Taxonomy" id="995084"/>
    <lineage>
        <taxon>Bacteria</taxon>
        <taxon>Bacillati</taxon>
        <taxon>Actinomycetota</taxon>
        <taxon>Actinomycetes</taxon>
        <taxon>Streptosporangiales</taxon>
        <taxon>Nocardiopsidaceae</taxon>
        <taxon>Streptomonospora</taxon>
    </lineage>
</organism>
<evidence type="ECO:0000313" key="4">
    <source>
        <dbReference type="Proteomes" id="UP001596956"/>
    </source>
</evidence>
<dbReference type="EMBL" id="JBHTHR010001036">
    <property type="protein sequence ID" value="MFD0803657.1"/>
    <property type="molecule type" value="Genomic_DNA"/>
</dbReference>
<accession>A0ABW3BJS8</accession>
<sequence>MYPRLDAWRAVRERVDPQGVLTSDLSRRLEL</sequence>
<comment type="caution">
    <text evidence="3">The sequence shown here is derived from an EMBL/GenBank/DDBJ whole genome shotgun (WGS) entry which is preliminary data.</text>
</comment>
<gene>
    <name evidence="3" type="ORF">ACFQZU_20385</name>
</gene>
<dbReference type="Pfam" id="PF04030">
    <property type="entry name" value="ALO"/>
    <property type="match status" value="1"/>
</dbReference>
<protein>
    <submittedName>
        <fullName evidence="3">D-arabinono-1,4-lactone oxidase</fullName>
    </submittedName>
</protein>
<keyword evidence="1" id="KW-0560">Oxidoreductase</keyword>
<feature type="domain" description="D-arabinono-1,4-lactone oxidase C-terminal" evidence="2">
    <location>
        <begin position="1"/>
        <end position="28"/>
    </location>
</feature>
<dbReference type="InterPro" id="IPR016171">
    <property type="entry name" value="Vanillyl_alc_oxidase_C-sub2"/>
</dbReference>
<evidence type="ECO:0000259" key="2">
    <source>
        <dbReference type="Pfam" id="PF04030"/>
    </source>
</evidence>
<keyword evidence="4" id="KW-1185">Reference proteome</keyword>
<evidence type="ECO:0000256" key="1">
    <source>
        <dbReference type="ARBA" id="ARBA00023002"/>
    </source>
</evidence>
<dbReference type="InterPro" id="IPR007173">
    <property type="entry name" value="ALO_C"/>
</dbReference>
<dbReference type="Proteomes" id="UP001596956">
    <property type="component" value="Unassembled WGS sequence"/>
</dbReference>
<reference evidence="4" key="1">
    <citation type="journal article" date="2019" name="Int. J. Syst. Evol. Microbiol.">
        <title>The Global Catalogue of Microorganisms (GCM) 10K type strain sequencing project: providing services to taxonomists for standard genome sequencing and annotation.</title>
        <authorList>
            <consortium name="The Broad Institute Genomics Platform"/>
            <consortium name="The Broad Institute Genome Sequencing Center for Infectious Disease"/>
            <person name="Wu L."/>
            <person name="Ma J."/>
        </authorList>
    </citation>
    <scope>NUCLEOTIDE SEQUENCE [LARGE SCALE GENOMIC DNA]</scope>
    <source>
        <strain evidence="4">CCUG 63369</strain>
    </source>
</reference>